<dbReference type="STRING" id="192903.SAMN04488513_10316"/>
<gene>
    <name evidence="2" type="ORF">SAMN04488513_10316</name>
</gene>
<feature type="transmembrane region" description="Helical" evidence="1">
    <location>
        <begin position="92"/>
        <end position="108"/>
    </location>
</feature>
<evidence type="ECO:0008006" key="4">
    <source>
        <dbReference type="Google" id="ProtNLM"/>
    </source>
</evidence>
<dbReference type="RefSeq" id="WP_072992922.1">
    <property type="nucleotide sequence ID" value="NZ_FQYU01000003.1"/>
</dbReference>
<dbReference type="OrthoDB" id="839906at2"/>
<dbReference type="Proteomes" id="UP000184543">
    <property type="component" value="Unassembled WGS sequence"/>
</dbReference>
<keyword evidence="3" id="KW-1185">Reference proteome</keyword>
<protein>
    <recommendedName>
        <fullName evidence="4">DUF3325 domain-containing protein</fullName>
    </recommendedName>
</protein>
<accession>A0A1M6HDW9</accession>
<sequence>MWSISTALVFSGFYLNYRSSKKAGPADAAPKKAAASHVVGYRTAGLLLLVVAYGYTVNFTGPVSGSFIYLTLLMLTGSLIVLLAPLRLIRPWGILAFFLVFITLETLLY</sequence>
<evidence type="ECO:0000313" key="2">
    <source>
        <dbReference type="EMBL" id="SHJ20407.1"/>
    </source>
</evidence>
<organism evidence="2 3">
    <name type="scientific">Pseudozobellia thermophila</name>
    <dbReference type="NCBI Taxonomy" id="192903"/>
    <lineage>
        <taxon>Bacteria</taxon>
        <taxon>Pseudomonadati</taxon>
        <taxon>Bacteroidota</taxon>
        <taxon>Flavobacteriia</taxon>
        <taxon>Flavobacteriales</taxon>
        <taxon>Flavobacteriaceae</taxon>
        <taxon>Pseudozobellia</taxon>
    </lineage>
</organism>
<keyword evidence="1" id="KW-0472">Membrane</keyword>
<name>A0A1M6HDW9_9FLAO</name>
<dbReference type="AlphaFoldDB" id="A0A1M6HDW9"/>
<keyword evidence="1" id="KW-0812">Transmembrane</keyword>
<reference evidence="3" key="1">
    <citation type="submission" date="2016-11" db="EMBL/GenBank/DDBJ databases">
        <authorList>
            <person name="Varghese N."/>
            <person name="Submissions S."/>
        </authorList>
    </citation>
    <scope>NUCLEOTIDE SEQUENCE [LARGE SCALE GENOMIC DNA]</scope>
    <source>
        <strain evidence="3">DSM 19858</strain>
    </source>
</reference>
<feature type="transmembrane region" description="Helical" evidence="1">
    <location>
        <begin position="67"/>
        <end position="86"/>
    </location>
</feature>
<dbReference type="EMBL" id="FQYU01000003">
    <property type="protein sequence ID" value="SHJ20407.1"/>
    <property type="molecule type" value="Genomic_DNA"/>
</dbReference>
<keyword evidence="1" id="KW-1133">Transmembrane helix</keyword>
<evidence type="ECO:0000313" key="3">
    <source>
        <dbReference type="Proteomes" id="UP000184543"/>
    </source>
</evidence>
<proteinExistence type="predicted"/>
<evidence type="ECO:0000256" key="1">
    <source>
        <dbReference type="SAM" id="Phobius"/>
    </source>
</evidence>
<feature type="transmembrane region" description="Helical" evidence="1">
    <location>
        <begin position="38"/>
        <end position="55"/>
    </location>
</feature>